<name>A0AAN7XQ15_ELEMC</name>
<proteinExistence type="predicted"/>
<evidence type="ECO:0000313" key="1">
    <source>
        <dbReference type="EMBL" id="KAK5867663.1"/>
    </source>
</evidence>
<evidence type="ECO:0000313" key="2">
    <source>
        <dbReference type="Proteomes" id="UP001346869"/>
    </source>
</evidence>
<accession>A0AAN7XQ15</accession>
<reference evidence="1 2" key="1">
    <citation type="journal article" date="2023" name="Genes (Basel)">
        <title>Chromosome-Level Genome Assembly and Circadian Gene Repertoire of the Patagonia Blennie Eleginops maclovinus-The Closest Ancestral Proxy of Antarctic Cryonotothenioids.</title>
        <authorList>
            <person name="Cheng C.C."/>
            <person name="Rivera-Colon A.G."/>
            <person name="Minhas B.F."/>
            <person name="Wilson L."/>
            <person name="Rayamajhi N."/>
            <person name="Vargas-Chacoff L."/>
            <person name="Catchen J.M."/>
        </authorList>
    </citation>
    <scope>NUCLEOTIDE SEQUENCE [LARGE SCALE GENOMIC DNA]</scope>
    <source>
        <strain evidence="1">JMC-PN-2008</strain>
    </source>
</reference>
<dbReference type="EMBL" id="JAUZQC010000008">
    <property type="protein sequence ID" value="KAK5867663.1"/>
    <property type="molecule type" value="Genomic_DNA"/>
</dbReference>
<gene>
    <name evidence="1" type="ORF">PBY51_012132</name>
</gene>
<sequence>MPFITLGAWFVQGGVTQSIIHVTVWCQVDRAYDVSTRCQVGTFSIMHHAQCWHWQAHHFEVFQKHL</sequence>
<keyword evidence="2" id="KW-1185">Reference proteome</keyword>
<comment type="caution">
    <text evidence="1">The sequence shown here is derived from an EMBL/GenBank/DDBJ whole genome shotgun (WGS) entry which is preliminary data.</text>
</comment>
<protein>
    <submittedName>
        <fullName evidence="1">Uncharacterized protein</fullName>
    </submittedName>
</protein>
<dbReference type="AlphaFoldDB" id="A0AAN7XQ15"/>
<reference evidence="1 2" key="2">
    <citation type="journal article" date="2023" name="Mol. Biol. Evol.">
        <title>Genomics of Secondarily Temperate Adaptation in the Only Non-Antarctic Icefish.</title>
        <authorList>
            <person name="Rivera-Colon A.G."/>
            <person name="Rayamajhi N."/>
            <person name="Minhas B.F."/>
            <person name="Madrigal G."/>
            <person name="Bilyk K.T."/>
            <person name="Yoon V."/>
            <person name="Hune M."/>
            <person name="Gregory S."/>
            <person name="Cheng C.H.C."/>
            <person name="Catchen J.M."/>
        </authorList>
    </citation>
    <scope>NUCLEOTIDE SEQUENCE [LARGE SCALE GENOMIC DNA]</scope>
    <source>
        <strain evidence="1">JMC-PN-2008</strain>
    </source>
</reference>
<dbReference type="Proteomes" id="UP001346869">
    <property type="component" value="Unassembled WGS sequence"/>
</dbReference>
<organism evidence="1 2">
    <name type="scientific">Eleginops maclovinus</name>
    <name type="common">Patagonian blennie</name>
    <name type="synonym">Eleginus maclovinus</name>
    <dbReference type="NCBI Taxonomy" id="56733"/>
    <lineage>
        <taxon>Eukaryota</taxon>
        <taxon>Metazoa</taxon>
        <taxon>Chordata</taxon>
        <taxon>Craniata</taxon>
        <taxon>Vertebrata</taxon>
        <taxon>Euteleostomi</taxon>
        <taxon>Actinopterygii</taxon>
        <taxon>Neopterygii</taxon>
        <taxon>Teleostei</taxon>
        <taxon>Neoteleostei</taxon>
        <taxon>Acanthomorphata</taxon>
        <taxon>Eupercaria</taxon>
        <taxon>Perciformes</taxon>
        <taxon>Notothenioidei</taxon>
        <taxon>Eleginopidae</taxon>
        <taxon>Eleginops</taxon>
    </lineage>
</organism>